<comment type="caution">
    <text evidence="1">The sequence shown here is derived from an EMBL/GenBank/DDBJ whole genome shotgun (WGS) entry which is preliminary data.</text>
</comment>
<dbReference type="STRING" id="1797785.A3B45_03035"/>
<proteinExistence type="predicted"/>
<dbReference type="EMBL" id="MFDM01000010">
    <property type="protein sequence ID" value="OGE43997.1"/>
    <property type="molecule type" value="Genomic_DNA"/>
</dbReference>
<gene>
    <name evidence="1" type="ORF">A3B45_03035</name>
</gene>
<dbReference type="AlphaFoldDB" id="A0A1F5KST3"/>
<protein>
    <submittedName>
        <fullName evidence="1">Uncharacterized protein</fullName>
    </submittedName>
</protein>
<name>A0A1F5KST3_9BACT</name>
<dbReference type="Proteomes" id="UP000178565">
    <property type="component" value="Unassembled WGS sequence"/>
</dbReference>
<evidence type="ECO:0000313" key="2">
    <source>
        <dbReference type="Proteomes" id="UP000178565"/>
    </source>
</evidence>
<accession>A0A1F5KST3</accession>
<sequence length="225" mass="25575">MEKGETEIIRTLPIEAERIALSKVDINKGSFLSHCLVNRDTGGKDRLEGTLRYGIVSEEFARRFGIPFTPNFSGPLNPRSISLFSRTIKEAIDFGLDIYVLSRFSKGYGDLGVGIVDDIFLILINHEMSTRIVSEENYRNIGEVNRGARVAPRFFTGIVIPSEDYEQDYPESRKNRVLYTHTQTIEDRVKRIVELMLRINRGKPQLCIPIYDTKGSLLWSGKGSK</sequence>
<reference evidence="1 2" key="1">
    <citation type="journal article" date="2016" name="Nat. Commun.">
        <title>Thousands of microbial genomes shed light on interconnected biogeochemical processes in an aquifer system.</title>
        <authorList>
            <person name="Anantharaman K."/>
            <person name="Brown C.T."/>
            <person name="Hug L.A."/>
            <person name="Sharon I."/>
            <person name="Castelle C.J."/>
            <person name="Probst A.J."/>
            <person name="Thomas B.C."/>
            <person name="Singh A."/>
            <person name="Wilkins M.J."/>
            <person name="Karaoz U."/>
            <person name="Brodie E.L."/>
            <person name="Williams K.H."/>
            <person name="Hubbard S.S."/>
            <person name="Banfield J.F."/>
        </authorList>
    </citation>
    <scope>NUCLEOTIDE SEQUENCE [LARGE SCALE GENOMIC DNA]</scope>
</reference>
<organism evidence="1 2">
    <name type="scientific">Candidatus Daviesbacteria bacterium RIFCSPLOWO2_01_FULL_39_12</name>
    <dbReference type="NCBI Taxonomy" id="1797785"/>
    <lineage>
        <taxon>Bacteria</taxon>
        <taxon>Candidatus Daviesiibacteriota</taxon>
    </lineage>
</organism>
<evidence type="ECO:0000313" key="1">
    <source>
        <dbReference type="EMBL" id="OGE43997.1"/>
    </source>
</evidence>